<accession>A0A3Q3SKG0</accession>
<dbReference type="GeneTree" id="ENSGT00940000155308"/>
<dbReference type="GO" id="GO:0099572">
    <property type="term" value="C:postsynaptic specialization"/>
    <property type="evidence" value="ECO:0007669"/>
    <property type="project" value="TreeGrafter"/>
</dbReference>
<dbReference type="PANTHER" id="PTHR12353:SF19">
    <property type="entry name" value="DISKS LARGE-ASSOCIATED PROTEIN 4"/>
    <property type="match status" value="1"/>
</dbReference>
<protein>
    <submittedName>
        <fullName evidence="3">Discs, large (Drosophila) homolog-associated protein 4b</fullName>
    </submittedName>
</protein>
<dbReference type="AlphaFoldDB" id="A0A3Q3SKG0"/>
<evidence type="ECO:0000313" key="3">
    <source>
        <dbReference type="Ensembl" id="ENSMAMP00000026255.1"/>
    </source>
</evidence>
<feature type="compositionally biased region" description="Low complexity" evidence="2">
    <location>
        <begin position="51"/>
        <end position="72"/>
    </location>
</feature>
<feature type="compositionally biased region" description="Polar residues" evidence="2">
    <location>
        <begin position="275"/>
        <end position="284"/>
    </location>
</feature>
<dbReference type="InterPro" id="IPR005026">
    <property type="entry name" value="SAPAP"/>
</dbReference>
<evidence type="ECO:0000313" key="4">
    <source>
        <dbReference type="Proteomes" id="UP000261640"/>
    </source>
</evidence>
<dbReference type="Pfam" id="PF03359">
    <property type="entry name" value="GKAP"/>
    <property type="match status" value="1"/>
</dbReference>
<feature type="region of interest" description="Disordered" evidence="2">
    <location>
        <begin position="1"/>
        <end position="97"/>
    </location>
</feature>
<feature type="region of interest" description="Disordered" evidence="2">
    <location>
        <begin position="216"/>
        <end position="298"/>
    </location>
</feature>
<reference evidence="3" key="1">
    <citation type="submission" date="2025-08" db="UniProtKB">
        <authorList>
            <consortium name="Ensembl"/>
        </authorList>
    </citation>
    <scope>IDENTIFICATION</scope>
</reference>
<organism evidence="3 4">
    <name type="scientific">Mastacembelus armatus</name>
    <name type="common">zig-zag eel</name>
    <dbReference type="NCBI Taxonomy" id="205130"/>
    <lineage>
        <taxon>Eukaryota</taxon>
        <taxon>Metazoa</taxon>
        <taxon>Chordata</taxon>
        <taxon>Craniata</taxon>
        <taxon>Vertebrata</taxon>
        <taxon>Euteleostomi</taxon>
        <taxon>Actinopterygii</taxon>
        <taxon>Neopterygii</taxon>
        <taxon>Teleostei</taxon>
        <taxon>Neoteleostei</taxon>
        <taxon>Acanthomorphata</taxon>
        <taxon>Anabantaria</taxon>
        <taxon>Synbranchiformes</taxon>
        <taxon>Mastacembelidae</taxon>
        <taxon>Mastacembelus</taxon>
    </lineage>
</organism>
<dbReference type="Ensembl" id="ENSMAMT00000026928.2">
    <property type="protein sequence ID" value="ENSMAMP00000026255.1"/>
    <property type="gene ID" value="ENSMAMG00000017545.2"/>
</dbReference>
<dbReference type="GO" id="GO:0098978">
    <property type="term" value="C:glutamatergic synapse"/>
    <property type="evidence" value="ECO:0007669"/>
    <property type="project" value="TreeGrafter"/>
</dbReference>
<dbReference type="GO" id="GO:0060090">
    <property type="term" value="F:molecular adaptor activity"/>
    <property type="evidence" value="ECO:0007669"/>
    <property type="project" value="TreeGrafter"/>
</dbReference>
<evidence type="ECO:0000256" key="2">
    <source>
        <dbReference type="SAM" id="MobiDB-lite"/>
    </source>
</evidence>
<reference evidence="3" key="2">
    <citation type="submission" date="2025-09" db="UniProtKB">
        <authorList>
            <consortium name="Ensembl"/>
        </authorList>
    </citation>
    <scope>IDENTIFICATION</scope>
</reference>
<evidence type="ECO:0000256" key="1">
    <source>
        <dbReference type="ARBA" id="ARBA00008839"/>
    </source>
</evidence>
<dbReference type="Proteomes" id="UP000261640">
    <property type="component" value="Unplaced"/>
</dbReference>
<proteinExistence type="inferred from homology"/>
<feature type="compositionally biased region" description="Low complexity" evidence="2">
    <location>
        <begin position="245"/>
        <end position="254"/>
    </location>
</feature>
<dbReference type="PANTHER" id="PTHR12353">
    <property type="entry name" value="DISKS LARGE-ASSOCIATED PROTEIN DAP SAP90/PSD-95-ASSOCIATED PROTEIN"/>
    <property type="match status" value="1"/>
</dbReference>
<feature type="compositionally biased region" description="Polar residues" evidence="2">
    <location>
        <begin position="84"/>
        <end position="93"/>
    </location>
</feature>
<dbReference type="InParanoid" id="A0A3Q3SKG0"/>
<sequence length="298" mass="32563">MASKQETDSDTQDIPVISHFSNAKSTEKKVMVSNTACDTSSPPPPRQILNRSTTRSSSSSFSESLDPALDPSSLPPPDPWLESGNGSNTTVHQSGGGGTLCRRDGHWFLKLLQAETGRMEGWCQQMEQETKDNQLSEEVLGKVRSAVGSAQLLMSQKFQQFRGLCEQNLNVNANPRPTAQDLAGFWDLLQLSIEDISLKFDELYHLKSNDWQPVPSAADEEKVAPPASKKPGKGRPLLGREKSGDSSSTSSSASAEKQRQEARKRLLAAKKAASFRQNSATESADSIEIYVPEAQTRL</sequence>
<comment type="similarity">
    <text evidence="1">Belongs to the SAPAP family.</text>
</comment>
<name>A0A3Q3SKG0_9TELE</name>
<keyword evidence="4" id="KW-1185">Reference proteome</keyword>
<dbReference type="GO" id="GO:0023052">
    <property type="term" value="P:signaling"/>
    <property type="evidence" value="ECO:0007669"/>
    <property type="project" value="InterPro"/>
</dbReference>